<dbReference type="Proteomes" id="UP000654075">
    <property type="component" value="Unassembled WGS sequence"/>
</dbReference>
<dbReference type="AlphaFoldDB" id="A0A813DML4"/>
<protein>
    <submittedName>
        <fullName evidence="2">Uncharacterized protein</fullName>
    </submittedName>
</protein>
<evidence type="ECO:0000313" key="3">
    <source>
        <dbReference type="Proteomes" id="UP000654075"/>
    </source>
</evidence>
<accession>A0A813DML4</accession>
<name>A0A813DML4_POLGL</name>
<comment type="caution">
    <text evidence="2">The sequence shown here is derived from an EMBL/GenBank/DDBJ whole genome shotgun (WGS) entry which is preliminary data.</text>
</comment>
<sequence>MHHRCFPTTTHALLERICFSTTLALARDIVCQHRPVMIDRQHAACLRGSLAAVAGDACPACSALLWACCCCCRYCCCCRPQAEEELCRLLEGEPGQAASLTESLVCCCWTAYLLGLV</sequence>
<feature type="chain" id="PRO_5032697418" evidence="1">
    <location>
        <begin position="27"/>
        <end position="117"/>
    </location>
</feature>
<organism evidence="2 3">
    <name type="scientific">Polarella glacialis</name>
    <name type="common">Dinoflagellate</name>
    <dbReference type="NCBI Taxonomy" id="89957"/>
    <lineage>
        <taxon>Eukaryota</taxon>
        <taxon>Sar</taxon>
        <taxon>Alveolata</taxon>
        <taxon>Dinophyceae</taxon>
        <taxon>Suessiales</taxon>
        <taxon>Suessiaceae</taxon>
        <taxon>Polarella</taxon>
    </lineage>
</organism>
<feature type="signal peptide" evidence="1">
    <location>
        <begin position="1"/>
        <end position="26"/>
    </location>
</feature>
<reference evidence="2" key="1">
    <citation type="submission" date="2021-02" db="EMBL/GenBank/DDBJ databases">
        <authorList>
            <person name="Dougan E. K."/>
            <person name="Rhodes N."/>
            <person name="Thang M."/>
            <person name="Chan C."/>
        </authorList>
    </citation>
    <scope>NUCLEOTIDE SEQUENCE</scope>
</reference>
<gene>
    <name evidence="2" type="ORF">PGLA1383_LOCUS9095</name>
</gene>
<keyword evidence="3" id="KW-1185">Reference proteome</keyword>
<keyword evidence="1" id="KW-0732">Signal</keyword>
<evidence type="ECO:0000313" key="2">
    <source>
        <dbReference type="EMBL" id="CAE8590374.1"/>
    </source>
</evidence>
<proteinExistence type="predicted"/>
<dbReference type="EMBL" id="CAJNNV010004234">
    <property type="protein sequence ID" value="CAE8590374.1"/>
    <property type="molecule type" value="Genomic_DNA"/>
</dbReference>
<evidence type="ECO:0000256" key="1">
    <source>
        <dbReference type="SAM" id="SignalP"/>
    </source>
</evidence>